<evidence type="ECO:0000313" key="2">
    <source>
        <dbReference type="Proteomes" id="UP001152759"/>
    </source>
</evidence>
<reference evidence="1" key="1">
    <citation type="submission" date="2021-12" db="EMBL/GenBank/DDBJ databases">
        <authorList>
            <person name="King R."/>
        </authorList>
    </citation>
    <scope>NUCLEOTIDE SEQUENCE</scope>
</reference>
<gene>
    <name evidence="1" type="ORF">BEMITA_LOCUS13328</name>
</gene>
<organism evidence="1 2">
    <name type="scientific">Bemisia tabaci</name>
    <name type="common">Sweetpotato whitefly</name>
    <name type="synonym">Aleurodes tabaci</name>
    <dbReference type="NCBI Taxonomy" id="7038"/>
    <lineage>
        <taxon>Eukaryota</taxon>
        <taxon>Metazoa</taxon>
        <taxon>Ecdysozoa</taxon>
        <taxon>Arthropoda</taxon>
        <taxon>Hexapoda</taxon>
        <taxon>Insecta</taxon>
        <taxon>Pterygota</taxon>
        <taxon>Neoptera</taxon>
        <taxon>Paraneoptera</taxon>
        <taxon>Hemiptera</taxon>
        <taxon>Sternorrhyncha</taxon>
        <taxon>Aleyrodoidea</taxon>
        <taxon>Aleyrodidae</taxon>
        <taxon>Aleyrodinae</taxon>
        <taxon>Bemisia</taxon>
    </lineage>
</organism>
<evidence type="ECO:0000313" key="1">
    <source>
        <dbReference type="EMBL" id="CAH0395100.1"/>
    </source>
</evidence>
<accession>A0A9P0AN17</accession>
<dbReference type="EMBL" id="OU963869">
    <property type="protein sequence ID" value="CAH0395100.1"/>
    <property type="molecule type" value="Genomic_DNA"/>
</dbReference>
<sequence>MHSIELQKQNANGFRQKKRDSALVVKTNIKIQIDMKKLTGFVKTKAGNKAKNFGKTIVMASHGRLAAEEVGFLVELERLYKRFRPVPEAVKEMIERSDELVKYFKDRNAGAAEIANEIQKIAKNLVVEKGPFGKEQLVPYTNFLLESARKNHYSVQVIKNTGPEDSRGFYTRQIEVLQQLETEILLELKRKLRPLRSLSKKLDVYF</sequence>
<proteinExistence type="predicted"/>
<protein>
    <submittedName>
        <fullName evidence="1">Uncharacterized protein</fullName>
    </submittedName>
</protein>
<dbReference type="Proteomes" id="UP001152759">
    <property type="component" value="Chromosome 8"/>
</dbReference>
<keyword evidence="2" id="KW-1185">Reference proteome</keyword>
<dbReference type="AlphaFoldDB" id="A0A9P0AN17"/>
<name>A0A9P0AN17_BEMTA</name>